<proteinExistence type="predicted"/>
<name>A0A645C063_9ZZZZ</name>
<accession>A0A645C063</accession>
<sequence length="103" mass="11778">MQLDLQSLFAGKKAAALINRKVGIFLVMTENFLMLVNLLPHPAGYDVPVHFSRFDFDADFRQILNFPYIVSSCSQYFRRYAATRQTSAAEFALFYDSTLQALL</sequence>
<protein>
    <submittedName>
        <fullName evidence="1">Uncharacterized protein</fullName>
    </submittedName>
</protein>
<evidence type="ECO:0000313" key="1">
    <source>
        <dbReference type="EMBL" id="MPM70728.1"/>
    </source>
</evidence>
<organism evidence="1">
    <name type="scientific">bioreactor metagenome</name>
    <dbReference type="NCBI Taxonomy" id="1076179"/>
    <lineage>
        <taxon>unclassified sequences</taxon>
        <taxon>metagenomes</taxon>
        <taxon>ecological metagenomes</taxon>
    </lineage>
</organism>
<reference evidence="1" key="1">
    <citation type="submission" date="2019-08" db="EMBL/GenBank/DDBJ databases">
        <authorList>
            <person name="Kucharzyk K."/>
            <person name="Murdoch R.W."/>
            <person name="Higgins S."/>
            <person name="Loffler F."/>
        </authorList>
    </citation>
    <scope>NUCLEOTIDE SEQUENCE</scope>
</reference>
<dbReference type="EMBL" id="VSSQ01023649">
    <property type="protein sequence ID" value="MPM70728.1"/>
    <property type="molecule type" value="Genomic_DNA"/>
</dbReference>
<dbReference type="AlphaFoldDB" id="A0A645C063"/>
<gene>
    <name evidence="1" type="ORF">SDC9_117686</name>
</gene>
<comment type="caution">
    <text evidence="1">The sequence shown here is derived from an EMBL/GenBank/DDBJ whole genome shotgun (WGS) entry which is preliminary data.</text>
</comment>